<evidence type="ECO:0000313" key="1">
    <source>
        <dbReference type="EMBL" id="KAJ1362793.1"/>
    </source>
</evidence>
<protein>
    <submittedName>
        <fullName evidence="1">Uncharacterized protein</fullName>
    </submittedName>
</protein>
<keyword evidence="2" id="KW-1185">Reference proteome</keyword>
<reference evidence="1" key="1">
    <citation type="submission" date="2021-06" db="EMBL/GenBank/DDBJ databases">
        <title>Parelaphostrongylus tenuis whole genome reference sequence.</title>
        <authorList>
            <person name="Garwood T.J."/>
            <person name="Larsen P.A."/>
            <person name="Fountain-Jones N.M."/>
            <person name="Garbe J.R."/>
            <person name="Macchietto M.G."/>
            <person name="Kania S.A."/>
            <person name="Gerhold R.W."/>
            <person name="Richards J.E."/>
            <person name="Wolf T.M."/>
        </authorList>
    </citation>
    <scope>NUCLEOTIDE SEQUENCE</scope>
    <source>
        <strain evidence="1">MNPRO001-30</strain>
        <tissue evidence="1">Meninges</tissue>
    </source>
</reference>
<gene>
    <name evidence="1" type="ORF">KIN20_022471</name>
</gene>
<dbReference type="Proteomes" id="UP001196413">
    <property type="component" value="Unassembled WGS sequence"/>
</dbReference>
<evidence type="ECO:0000313" key="2">
    <source>
        <dbReference type="Proteomes" id="UP001196413"/>
    </source>
</evidence>
<organism evidence="1 2">
    <name type="scientific">Parelaphostrongylus tenuis</name>
    <name type="common">Meningeal worm</name>
    <dbReference type="NCBI Taxonomy" id="148309"/>
    <lineage>
        <taxon>Eukaryota</taxon>
        <taxon>Metazoa</taxon>
        <taxon>Ecdysozoa</taxon>
        <taxon>Nematoda</taxon>
        <taxon>Chromadorea</taxon>
        <taxon>Rhabditida</taxon>
        <taxon>Rhabditina</taxon>
        <taxon>Rhabditomorpha</taxon>
        <taxon>Strongyloidea</taxon>
        <taxon>Metastrongylidae</taxon>
        <taxon>Parelaphostrongylus</taxon>
    </lineage>
</organism>
<sequence length="85" mass="8604">MTDPTDPPRRCIIAGGTVTGNCIGGAVGGKCSETDDPTKATIAPVTNYTSISGTLSDVLNRAVRMLALGPFGPNFFSADGSVGRS</sequence>
<name>A0AAD5MVK1_PARTN</name>
<accession>A0AAD5MVK1</accession>
<dbReference type="EMBL" id="JAHQIW010004530">
    <property type="protein sequence ID" value="KAJ1362793.1"/>
    <property type="molecule type" value="Genomic_DNA"/>
</dbReference>
<dbReference type="AlphaFoldDB" id="A0AAD5MVK1"/>
<proteinExistence type="predicted"/>
<comment type="caution">
    <text evidence="1">The sequence shown here is derived from an EMBL/GenBank/DDBJ whole genome shotgun (WGS) entry which is preliminary data.</text>
</comment>